<organism evidence="15 16">
    <name type="scientific">Octodon degus</name>
    <name type="common">Degu</name>
    <name type="synonym">Sciurus degus</name>
    <dbReference type="NCBI Taxonomy" id="10160"/>
    <lineage>
        <taxon>Eukaryota</taxon>
        <taxon>Metazoa</taxon>
        <taxon>Chordata</taxon>
        <taxon>Craniata</taxon>
        <taxon>Vertebrata</taxon>
        <taxon>Euteleostomi</taxon>
        <taxon>Mammalia</taxon>
        <taxon>Eutheria</taxon>
        <taxon>Euarchontoglires</taxon>
        <taxon>Glires</taxon>
        <taxon>Rodentia</taxon>
        <taxon>Hystricomorpha</taxon>
        <taxon>Octodontidae</taxon>
        <taxon>Octodon</taxon>
    </lineage>
</organism>
<keyword evidence="3 13" id="KW-1003">Cell membrane</keyword>
<dbReference type="GeneID" id="101571395"/>
<dbReference type="InterPro" id="IPR000276">
    <property type="entry name" value="GPCR_Rhodpsn"/>
</dbReference>
<keyword evidence="10 12" id="KW-0675">Receptor</keyword>
<dbReference type="RefSeq" id="XP_012372288.1">
    <property type="nucleotide sequence ID" value="XM_012516834.1"/>
</dbReference>
<evidence type="ECO:0000256" key="12">
    <source>
        <dbReference type="RuleBase" id="RU000688"/>
    </source>
</evidence>
<dbReference type="InterPro" id="IPR000725">
    <property type="entry name" value="Olfact_rcpt"/>
</dbReference>
<dbReference type="SUPFAM" id="SSF81321">
    <property type="entry name" value="Family A G protein-coupled receptor-like"/>
    <property type="match status" value="1"/>
</dbReference>
<protein>
    <recommendedName>
        <fullName evidence="13">Olfactory receptor</fullName>
    </recommendedName>
</protein>
<gene>
    <name evidence="16" type="primary">LOC101571395</name>
</gene>
<comment type="subcellular location">
    <subcellularLocation>
        <location evidence="2 13">Cell membrane</location>
        <topology evidence="2 13">Multi-pass membrane protein</topology>
    </subcellularLocation>
</comment>
<keyword evidence="7 13" id="KW-1133">Transmembrane helix</keyword>
<dbReference type="PANTHER" id="PTHR26452">
    <property type="entry name" value="OLFACTORY RECEPTOR"/>
    <property type="match status" value="1"/>
</dbReference>
<dbReference type="FunFam" id="1.20.1070.10:FF:000037">
    <property type="entry name" value="Olfactory receptor"/>
    <property type="match status" value="1"/>
</dbReference>
<evidence type="ECO:0000256" key="1">
    <source>
        <dbReference type="ARBA" id="ARBA00002936"/>
    </source>
</evidence>
<accession>A0A6P3VDG0</accession>
<dbReference type="Pfam" id="PF13853">
    <property type="entry name" value="7tm_4"/>
    <property type="match status" value="1"/>
</dbReference>
<feature type="transmembrane region" description="Helical" evidence="13">
    <location>
        <begin position="210"/>
        <end position="230"/>
    </location>
</feature>
<sequence>MVCFKVLGNLTVVTEFLLTGFSEAPELQLLHAGLFLLVYLAALAGNLLIVTAVTFDRHLRSPMYYFLQHLSSLDLCYISVTVPKAIHSSLTHSTAISYLGCVAQVYFFFAFASAELAFLTVMSYDRYLAICHPLLYGAEMTPERCHQMAAVAWLSCFSYASVHTGNMFWEPVRRSNTIHQFFCDIPHVLALVSCEVFLVEFVALALSSCLVLGCSVLMVVSYVRIFSAVLRLPSGAGRAKALSTCSPQLAITLLFLVTGLFAALGPTAEPSSTQDLAVALAYTVLPPCLNPIIYSLRSKEIKAAVRRLVGRVRAA</sequence>
<comment type="function">
    <text evidence="1">Odorant receptor.</text>
</comment>
<evidence type="ECO:0000256" key="3">
    <source>
        <dbReference type="ARBA" id="ARBA00022475"/>
    </source>
</evidence>
<dbReference type="Proteomes" id="UP000515203">
    <property type="component" value="Unplaced"/>
</dbReference>
<keyword evidence="15" id="KW-1185">Reference proteome</keyword>
<keyword evidence="6 13" id="KW-0552">Olfaction</keyword>
<feature type="transmembrane region" description="Helical" evidence="13">
    <location>
        <begin position="29"/>
        <end position="55"/>
    </location>
</feature>
<feature type="transmembrane region" description="Helical" evidence="13">
    <location>
        <begin position="276"/>
        <end position="296"/>
    </location>
</feature>
<feature type="domain" description="G-protein coupled receptors family 1 profile" evidence="14">
    <location>
        <begin position="45"/>
        <end position="294"/>
    </location>
</feature>
<evidence type="ECO:0000256" key="13">
    <source>
        <dbReference type="RuleBase" id="RU363047"/>
    </source>
</evidence>
<dbReference type="CDD" id="cd15227">
    <property type="entry name" value="7tmA_OR14-like"/>
    <property type="match status" value="1"/>
</dbReference>
<dbReference type="InterPro" id="IPR017452">
    <property type="entry name" value="GPCR_Rhodpsn_7TM"/>
</dbReference>
<feature type="transmembrane region" description="Helical" evidence="13">
    <location>
        <begin position="242"/>
        <end position="264"/>
    </location>
</feature>
<reference evidence="16" key="1">
    <citation type="submission" date="2025-08" db="UniProtKB">
        <authorList>
            <consortium name="RefSeq"/>
        </authorList>
    </citation>
    <scope>IDENTIFICATION</scope>
</reference>
<keyword evidence="9 13" id="KW-0472">Membrane</keyword>
<evidence type="ECO:0000256" key="7">
    <source>
        <dbReference type="ARBA" id="ARBA00022989"/>
    </source>
</evidence>
<evidence type="ECO:0000256" key="9">
    <source>
        <dbReference type="ARBA" id="ARBA00023136"/>
    </source>
</evidence>
<dbReference type="GO" id="GO:0004930">
    <property type="term" value="F:G protein-coupled receptor activity"/>
    <property type="evidence" value="ECO:0007669"/>
    <property type="project" value="UniProtKB-KW"/>
</dbReference>
<evidence type="ECO:0000256" key="4">
    <source>
        <dbReference type="ARBA" id="ARBA00022606"/>
    </source>
</evidence>
<feature type="transmembrane region" description="Helical" evidence="13">
    <location>
        <begin position="96"/>
        <end position="119"/>
    </location>
</feature>
<evidence type="ECO:0000256" key="5">
    <source>
        <dbReference type="ARBA" id="ARBA00022692"/>
    </source>
</evidence>
<evidence type="ECO:0000256" key="10">
    <source>
        <dbReference type="ARBA" id="ARBA00023170"/>
    </source>
</evidence>
<dbReference type="AlphaFoldDB" id="A0A6P3VDG0"/>
<evidence type="ECO:0000256" key="2">
    <source>
        <dbReference type="ARBA" id="ARBA00004651"/>
    </source>
</evidence>
<keyword evidence="8 12" id="KW-0297">G-protein coupled receptor</keyword>
<keyword evidence="11 12" id="KW-0807">Transducer</keyword>
<comment type="similarity">
    <text evidence="12">Belongs to the G-protein coupled receptor 1 family.</text>
</comment>
<evidence type="ECO:0000256" key="8">
    <source>
        <dbReference type="ARBA" id="ARBA00023040"/>
    </source>
</evidence>
<dbReference type="Gene3D" id="1.20.1070.10">
    <property type="entry name" value="Rhodopsin 7-helix transmembrane proteins"/>
    <property type="match status" value="1"/>
</dbReference>
<dbReference type="GO" id="GO:0004984">
    <property type="term" value="F:olfactory receptor activity"/>
    <property type="evidence" value="ECO:0007669"/>
    <property type="project" value="InterPro"/>
</dbReference>
<keyword evidence="5 12" id="KW-0812">Transmembrane</keyword>
<dbReference type="PRINTS" id="PR00237">
    <property type="entry name" value="GPCRRHODOPSN"/>
</dbReference>
<dbReference type="InParanoid" id="A0A6P3VDG0"/>
<dbReference type="OrthoDB" id="6151005at2759"/>
<evidence type="ECO:0000313" key="15">
    <source>
        <dbReference type="Proteomes" id="UP000515203"/>
    </source>
</evidence>
<proteinExistence type="inferred from homology"/>
<name>A0A6P3VDG0_OCTDE</name>
<dbReference type="PRINTS" id="PR00245">
    <property type="entry name" value="OLFACTORYR"/>
</dbReference>
<dbReference type="PROSITE" id="PS00237">
    <property type="entry name" value="G_PROTEIN_RECEP_F1_1"/>
    <property type="match status" value="1"/>
</dbReference>
<dbReference type="InterPro" id="IPR050516">
    <property type="entry name" value="Olfactory_GPCR"/>
</dbReference>
<evidence type="ECO:0000256" key="6">
    <source>
        <dbReference type="ARBA" id="ARBA00022725"/>
    </source>
</evidence>
<keyword evidence="4 13" id="KW-0716">Sensory transduction</keyword>
<dbReference type="PROSITE" id="PS50262">
    <property type="entry name" value="G_PROTEIN_RECEP_F1_2"/>
    <property type="match status" value="1"/>
</dbReference>
<evidence type="ECO:0000313" key="16">
    <source>
        <dbReference type="RefSeq" id="XP_012372288.1"/>
    </source>
</evidence>
<dbReference type="GO" id="GO:0005886">
    <property type="term" value="C:plasma membrane"/>
    <property type="evidence" value="ECO:0007669"/>
    <property type="project" value="UniProtKB-SubCell"/>
</dbReference>
<evidence type="ECO:0000256" key="11">
    <source>
        <dbReference type="ARBA" id="ARBA00023224"/>
    </source>
</evidence>
<evidence type="ECO:0000259" key="14">
    <source>
        <dbReference type="PROSITE" id="PS50262"/>
    </source>
</evidence>